<dbReference type="OrthoDB" id="10388556at2759"/>
<dbReference type="AlphaFoldDB" id="A0A915ZP91"/>
<dbReference type="Proteomes" id="UP000684084">
    <property type="component" value="Unassembled WGS sequence"/>
</dbReference>
<organism evidence="1 2">
    <name type="scientific">Rhizophagus irregularis</name>
    <dbReference type="NCBI Taxonomy" id="588596"/>
    <lineage>
        <taxon>Eukaryota</taxon>
        <taxon>Fungi</taxon>
        <taxon>Fungi incertae sedis</taxon>
        <taxon>Mucoromycota</taxon>
        <taxon>Glomeromycotina</taxon>
        <taxon>Glomeromycetes</taxon>
        <taxon>Glomerales</taxon>
        <taxon>Glomeraceae</taxon>
        <taxon>Rhizophagus</taxon>
    </lineage>
</organism>
<protein>
    <submittedName>
        <fullName evidence="1">Uncharacterized protein</fullName>
    </submittedName>
</protein>
<evidence type="ECO:0000313" key="2">
    <source>
        <dbReference type="Proteomes" id="UP000684084"/>
    </source>
</evidence>
<reference evidence="1" key="1">
    <citation type="submission" date="2020-05" db="EMBL/GenBank/DDBJ databases">
        <authorList>
            <person name="Rincon C."/>
            <person name="Sanders R I."/>
            <person name="Robbins C."/>
            <person name="Chaturvedi A."/>
        </authorList>
    </citation>
    <scope>NUCLEOTIDE SEQUENCE</scope>
    <source>
        <strain evidence="1">CHB12</strain>
    </source>
</reference>
<gene>
    <name evidence="1" type="ORF">CHRIB12_LOCUS18980</name>
</gene>
<comment type="caution">
    <text evidence="1">The sequence shown here is derived from an EMBL/GenBank/DDBJ whole genome shotgun (WGS) entry which is preliminary data.</text>
</comment>
<name>A0A915ZP91_9GLOM</name>
<evidence type="ECO:0000313" key="1">
    <source>
        <dbReference type="EMBL" id="CAB5384718.1"/>
    </source>
</evidence>
<dbReference type="EMBL" id="CAGKOT010000052">
    <property type="protein sequence ID" value="CAB5384718.1"/>
    <property type="molecule type" value="Genomic_DNA"/>
</dbReference>
<proteinExistence type="predicted"/>
<sequence length="71" mass="8266">MKLRICQLRNIIIIHSQNFHTKVLVRSIPHLKLQSEKAKDIEETENTYSDEGLNVSNDIFVEGPEYLEVDI</sequence>
<accession>A0A915ZP91</accession>